<evidence type="ECO:0000313" key="2">
    <source>
        <dbReference type="EMBL" id="MRX63584.1"/>
    </source>
</evidence>
<dbReference type="Pfam" id="PF05016">
    <property type="entry name" value="ParE_toxin"/>
    <property type="match status" value="1"/>
</dbReference>
<dbReference type="AlphaFoldDB" id="A0A6I2MN22"/>
<evidence type="ECO:0000313" key="3">
    <source>
        <dbReference type="Proteomes" id="UP000443153"/>
    </source>
</evidence>
<sequence length="95" mass="11177">MAKYRLSNSAKEDLIRIHHYGVKKFGLAQADKYFDSFFKYFEIIAQRPFSFESVDFIKNGYRRCVCGSDSIYYRINEETVEIMAVIGRQDLNSII</sequence>
<gene>
    <name evidence="2" type="ORF">GJ691_05320</name>
</gene>
<dbReference type="RefSeq" id="WP_154364528.1">
    <property type="nucleotide sequence ID" value="NZ_WKJH01000002.1"/>
</dbReference>
<evidence type="ECO:0000256" key="1">
    <source>
        <dbReference type="ARBA" id="ARBA00022649"/>
    </source>
</evidence>
<proteinExistence type="predicted"/>
<keyword evidence="3" id="KW-1185">Reference proteome</keyword>
<dbReference type="EMBL" id="WKJH01000002">
    <property type="protein sequence ID" value="MRX63584.1"/>
    <property type="molecule type" value="Genomic_DNA"/>
</dbReference>
<comment type="caution">
    <text evidence="2">The sequence shown here is derived from an EMBL/GenBank/DDBJ whole genome shotgun (WGS) entry which is preliminary data.</text>
</comment>
<dbReference type="InterPro" id="IPR007712">
    <property type="entry name" value="RelE/ParE_toxin"/>
</dbReference>
<dbReference type="Gene3D" id="3.30.2310.20">
    <property type="entry name" value="RelE-like"/>
    <property type="match status" value="1"/>
</dbReference>
<organism evidence="2 3">
    <name type="scientific">Maribacter luteus</name>
    <dbReference type="NCBI Taxonomy" id="2594478"/>
    <lineage>
        <taxon>Bacteria</taxon>
        <taxon>Pseudomonadati</taxon>
        <taxon>Bacteroidota</taxon>
        <taxon>Flavobacteriia</taxon>
        <taxon>Flavobacteriales</taxon>
        <taxon>Flavobacteriaceae</taxon>
        <taxon>Maribacter</taxon>
    </lineage>
</organism>
<reference evidence="2 3" key="1">
    <citation type="submission" date="2019-11" db="EMBL/GenBank/DDBJ databases">
        <title>Maribacter lutea sp. nov., a marine bacterium isolated from intertidal sand.</title>
        <authorList>
            <person name="Liu A."/>
        </authorList>
    </citation>
    <scope>NUCLEOTIDE SEQUENCE [LARGE SCALE GENOMIC DNA]</scope>
    <source>
        <strain evidence="2 3">RZ05</strain>
    </source>
</reference>
<dbReference type="Proteomes" id="UP000443153">
    <property type="component" value="Unassembled WGS sequence"/>
</dbReference>
<keyword evidence="1" id="KW-1277">Toxin-antitoxin system</keyword>
<dbReference type="OrthoDB" id="516834at2"/>
<accession>A0A6I2MN22</accession>
<dbReference type="InterPro" id="IPR035093">
    <property type="entry name" value="RelE/ParE_toxin_dom_sf"/>
</dbReference>
<name>A0A6I2MN22_9FLAO</name>
<protein>
    <submittedName>
        <fullName evidence="2">Type II toxin-antitoxin system RelE/ParE family toxin</fullName>
    </submittedName>
</protein>